<reference evidence="2" key="2">
    <citation type="submission" date="2023-06" db="EMBL/GenBank/DDBJ databases">
        <authorList>
            <consortium name="Lawrence Berkeley National Laboratory"/>
            <person name="Haridas S."/>
            <person name="Hensen N."/>
            <person name="Bonometti L."/>
            <person name="Westerberg I."/>
            <person name="Brannstrom I.O."/>
            <person name="Guillou S."/>
            <person name="Cros-Aarteil S."/>
            <person name="Calhoun S."/>
            <person name="Kuo A."/>
            <person name="Mondo S."/>
            <person name="Pangilinan J."/>
            <person name="Riley R."/>
            <person name="Labutti K."/>
            <person name="Andreopoulos B."/>
            <person name="Lipzen A."/>
            <person name="Chen C."/>
            <person name="Yanf M."/>
            <person name="Daum C."/>
            <person name="Ng V."/>
            <person name="Clum A."/>
            <person name="Steindorff A."/>
            <person name="Ohm R."/>
            <person name="Martin F."/>
            <person name="Silar P."/>
            <person name="Natvig D."/>
            <person name="Lalanne C."/>
            <person name="Gautier V."/>
            <person name="Ament-Velasquez S.L."/>
            <person name="Kruys A."/>
            <person name="Hutchinson M.I."/>
            <person name="Powell A.J."/>
            <person name="Barry K."/>
            <person name="Miller A.N."/>
            <person name="Grigoriev I.V."/>
            <person name="Debuchy R."/>
            <person name="Gladieux P."/>
            <person name="Thoren M.H."/>
            <person name="Johannesson H."/>
        </authorList>
    </citation>
    <scope>NUCLEOTIDE SEQUENCE</scope>
    <source>
        <strain evidence="2">CBS 560.94</strain>
    </source>
</reference>
<keyword evidence="3" id="KW-1185">Reference proteome</keyword>
<accession>A0AAE0J774</accession>
<proteinExistence type="predicted"/>
<feature type="compositionally biased region" description="Low complexity" evidence="1">
    <location>
        <begin position="7"/>
        <end position="18"/>
    </location>
</feature>
<name>A0AAE0J774_9PEZI</name>
<sequence>MSRQGRQQPFQPTAQPTPRVLFKTSGTGSGAVFQGITVRDYCQGSPNSLKSRPVYRSEARPANNIVLSHHWHFHYTCRETSSERPRPPRPRPGESGPRKRGLARWTGGQAGSTGFDGVDGFGRRWRWADVERVGTGLVGTRRDSWRLNGNGNGNGQRGRRVVQRSRVQ</sequence>
<reference evidence="2" key="1">
    <citation type="journal article" date="2023" name="Mol. Phylogenet. Evol.">
        <title>Genome-scale phylogeny and comparative genomics of the fungal order Sordariales.</title>
        <authorList>
            <person name="Hensen N."/>
            <person name="Bonometti L."/>
            <person name="Westerberg I."/>
            <person name="Brannstrom I.O."/>
            <person name="Guillou S."/>
            <person name="Cros-Aarteil S."/>
            <person name="Calhoun S."/>
            <person name="Haridas S."/>
            <person name="Kuo A."/>
            <person name="Mondo S."/>
            <person name="Pangilinan J."/>
            <person name="Riley R."/>
            <person name="LaButti K."/>
            <person name="Andreopoulos B."/>
            <person name="Lipzen A."/>
            <person name="Chen C."/>
            <person name="Yan M."/>
            <person name="Daum C."/>
            <person name="Ng V."/>
            <person name="Clum A."/>
            <person name="Steindorff A."/>
            <person name="Ohm R.A."/>
            <person name="Martin F."/>
            <person name="Silar P."/>
            <person name="Natvig D.O."/>
            <person name="Lalanne C."/>
            <person name="Gautier V."/>
            <person name="Ament-Velasquez S.L."/>
            <person name="Kruys A."/>
            <person name="Hutchinson M.I."/>
            <person name="Powell A.J."/>
            <person name="Barry K."/>
            <person name="Miller A.N."/>
            <person name="Grigoriev I.V."/>
            <person name="Debuchy R."/>
            <person name="Gladieux P."/>
            <person name="Hiltunen Thoren M."/>
            <person name="Johannesson H."/>
        </authorList>
    </citation>
    <scope>NUCLEOTIDE SEQUENCE</scope>
    <source>
        <strain evidence="2">CBS 560.94</strain>
    </source>
</reference>
<feature type="compositionally biased region" description="Basic and acidic residues" evidence="1">
    <location>
        <begin position="77"/>
        <end position="86"/>
    </location>
</feature>
<comment type="caution">
    <text evidence="2">The sequence shown here is derived from an EMBL/GenBank/DDBJ whole genome shotgun (WGS) entry which is preliminary data.</text>
</comment>
<feature type="region of interest" description="Disordered" evidence="1">
    <location>
        <begin position="1"/>
        <end position="26"/>
    </location>
</feature>
<feature type="region of interest" description="Disordered" evidence="1">
    <location>
        <begin position="77"/>
        <end position="116"/>
    </location>
</feature>
<dbReference type="AlphaFoldDB" id="A0AAE0J774"/>
<dbReference type="GeneID" id="87864620"/>
<feature type="region of interest" description="Disordered" evidence="1">
    <location>
        <begin position="138"/>
        <end position="168"/>
    </location>
</feature>
<evidence type="ECO:0000313" key="2">
    <source>
        <dbReference type="EMBL" id="KAK3338231.1"/>
    </source>
</evidence>
<dbReference type="RefSeq" id="XP_062677682.1">
    <property type="nucleotide sequence ID" value="XM_062827466.1"/>
</dbReference>
<gene>
    <name evidence="2" type="ORF">B0H65DRAFT_478147</name>
</gene>
<feature type="compositionally biased region" description="Basic residues" evidence="1">
    <location>
        <begin position="157"/>
        <end position="168"/>
    </location>
</feature>
<organism evidence="2 3">
    <name type="scientific">Neurospora tetraspora</name>
    <dbReference type="NCBI Taxonomy" id="94610"/>
    <lineage>
        <taxon>Eukaryota</taxon>
        <taxon>Fungi</taxon>
        <taxon>Dikarya</taxon>
        <taxon>Ascomycota</taxon>
        <taxon>Pezizomycotina</taxon>
        <taxon>Sordariomycetes</taxon>
        <taxon>Sordariomycetidae</taxon>
        <taxon>Sordariales</taxon>
        <taxon>Sordariaceae</taxon>
        <taxon>Neurospora</taxon>
    </lineage>
</organism>
<evidence type="ECO:0000313" key="3">
    <source>
        <dbReference type="Proteomes" id="UP001278500"/>
    </source>
</evidence>
<dbReference type="Proteomes" id="UP001278500">
    <property type="component" value="Unassembled WGS sequence"/>
</dbReference>
<dbReference type="EMBL" id="JAUEPP010000008">
    <property type="protein sequence ID" value="KAK3338231.1"/>
    <property type="molecule type" value="Genomic_DNA"/>
</dbReference>
<protein>
    <submittedName>
        <fullName evidence="2">Uncharacterized protein</fullName>
    </submittedName>
</protein>
<evidence type="ECO:0000256" key="1">
    <source>
        <dbReference type="SAM" id="MobiDB-lite"/>
    </source>
</evidence>